<accession>A0A6L6PTB5</accession>
<feature type="transmembrane region" description="Helical" evidence="1">
    <location>
        <begin position="262"/>
        <end position="283"/>
    </location>
</feature>
<feature type="transmembrane region" description="Helical" evidence="1">
    <location>
        <begin position="393"/>
        <end position="412"/>
    </location>
</feature>
<dbReference type="RefSeq" id="WP_155436949.1">
    <property type="nucleotide sequence ID" value="NZ_WNLA01000001.1"/>
</dbReference>
<keyword evidence="3" id="KW-1185">Reference proteome</keyword>
<proteinExistence type="predicted"/>
<dbReference type="EMBL" id="WNLA01000001">
    <property type="protein sequence ID" value="MTW00519.1"/>
    <property type="molecule type" value="Genomic_DNA"/>
</dbReference>
<evidence type="ECO:0000256" key="1">
    <source>
        <dbReference type="SAM" id="Phobius"/>
    </source>
</evidence>
<feature type="transmembrane region" description="Helical" evidence="1">
    <location>
        <begin position="229"/>
        <end position="250"/>
    </location>
</feature>
<feature type="transmembrane region" description="Helical" evidence="1">
    <location>
        <begin position="49"/>
        <end position="71"/>
    </location>
</feature>
<dbReference type="OrthoDB" id="6901193at2"/>
<feature type="transmembrane region" description="Helical" evidence="1">
    <location>
        <begin position="182"/>
        <end position="209"/>
    </location>
</feature>
<feature type="transmembrane region" description="Helical" evidence="1">
    <location>
        <begin position="102"/>
        <end position="123"/>
    </location>
</feature>
<name>A0A6L6PTB5_9BURK</name>
<dbReference type="AlphaFoldDB" id="A0A6L6PTB5"/>
<comment type="caution">
    <text evidence="2">The sequence shown here is derived from an EMBL/GenBank/DDBJ whole genome shotgun (WGS) entry which is preliminary data.</text>
</comment>
<protein>
    <submittedName>
        <fullName evidence="2">Oligosaccharide repeat unit polymerase</fullName>
    </submittedName>
</protein>
<dbReference type="Proteomes" id="UP000484015">
    <property type="component" value="Unassembled WGS sequence"/>
</dbReference>
<sequence>MMLIFGAILLIITCTLYISYEKRLTPGLCLVGSWSFVCVTQGIFAADMYFSWFGGVIVLVFCSAFIVGEYFGLSGLQHVRINTLAELSARDLILSQKFRKNLLIVVLIVGLYSLVAMVDYYQLLKGYSTGEEESIIISGVREVLAGDGIPLPMFIKVGITMAYAGVILALVYWILFGWRWFLILPIISVVLFGFSQSGRAGTIIILLQSFSAMYFRDLYNGKRNAAQRLGYRTMALLAVAFLIFVGGQILREGGEGKVEDVFRIFLHLRGYMFGGVSAFSHYVDYWMVDAQVSWGRYTFSSLYQALGLYAQETGIYDQYAPISQLGEVSNIYTAFRSLIDDFHLIGGAIFCLLFGYGSGRLFSRSLHGDVQYFGPLIGVYSWAFFAPMASLTYFNSFLVAMFFPWLYILYLLQGEGKRIVKL</sequence>
<gene>
    <name evidence="2" type="ORF">GM668_00300</name>
</gene>
<feature type="transmembrane region" description="Helical" evidence="1">
    <location>
        <begin position="342"/>
        <end position="363"/>
    </location>
</feature>
<evidence type="ECO:0000313" key="2">
    <source>
        <dbReference type="EMBL" id="MTW00519.1"/>
    </source>
</evidence>
<evidence type="ECO:0000313" key="3">
    <source>
        <dbReference type="Proteomes" id="UP000484015"/>
    </source>
</evidence>
<organism evidence="2 3">
    <name type="scientific">Pseudoduganella ginsengisoli</name>
    <dbReference type="NCBI Taxonomy" id="1462440"/>
    <lineage>
        <taxon>Bacteria</taxon>
        <taxon>Pseudomonadati</taxon>
        <taxon>Pseudomonadota</taxon>
        <taxon>Betaproteobacteria</taxon>
        <taxon>Burkholderiales</taxon>
        <taxon>Oxalobacteraceae</taxon>
        <taxon>Telluria group</taxon>
        <taxon>Pseudoduganella</taxon>
    </lineage>
</organism>
<keyword evidence="1" id="KW-1133">Transmembrane helix</keyword>
<keyword evidence="1" id="KW-0812">Transmembrane</keyword>
<dbReference type="NCBIfam" id="TIGR04370">
    <property type="entry name" value="glyco_rpt_poly"/>
    <property type="match status" value="1"/>
</dbReference>
<keyword evidence="1" id="KW-0472">Membrane</keyword>
<feature type="transmembrane region" description="Helical" evidence="1">
    <location>
        <begin position="153"/>
        <end position="175"/>
    </location>
</feature>
<reference evidence="2 3" key="1">
    <citation type="submission" date="2019-11" db="EMBL/GenBank/DDBJ databases">
        <title>Type strains purchased from KCTC, JCM and DSMZ.</title>
        <authorList>
            <person name="Lu H."/>
        </authorList>
    </citation>
    <scope>NUCLEOTIDE SEQUENCE [LARGE SCALE GENOMIC DNA]</scope>
    <source>
        <strain evidence="2 3">KCTC 42409</strain>
    </source>
</reference>